<protein>
    <submittedName>
        <fullName evidence="1">Uncharacterized protein</fullName>
    </submittedName>
</protein>
<keyword evidence="2" id="KW-1185">Reference proteome</keyword>
<dbReference type="EMBL" id="JABSTQ010010110">
    <property type="protein sequence ID" value="KAG0423369.1"/>
    <property type="molecule type" value="Genomic_DNA"/>
</dbReference>
<evidence type="ECO:0000313" key="1">
    <source>
        <dbReference type="EMBL" id="KAG0423369.1"/>
    </source>
</evidence>
<organism evidence="1 2">
    <name type="scientific">Ixodes persulcatus</name>
    <name type="common">Taiga tick</name>
    <dbReference type="NCBI Taxonomy" id="34615"/>
    <lineage>
        <taxon>Eukaryota</taxon>
        <taxon>Metazoa</taxon>
        <taxon>Ecdysozoa</taxon>
        <taxon>Arthropoda</taxon>
        <taxon>Chelicerata</taxon>
        <taxon>Arachnida</taxon>
        <taxon>Acari</taxon>
        <taxon>Parasitiformes</taxon>
        <taxon>Ixodida</taxon>
        <taxon>Ixodoidea</taxon>
        <taxon>Ixodidae</taxon>
        <taxon>Ixodinae</taxon>
        <taxon>Ixodes</taxon>
    </lineage>
</organism>
<proteinExistence type="predicted"/>
<gene>
    <name evidence="1" type="ORF">HPB47_000844</name>
</gene>
<sequence length="284" mass="31409">MTNGIGVPQGAVLSPMLFNLAMAGLPTRLAEIEGIGFTIYADDITLWTSGGPPGAQEQALQEAINTVADYLREVGMAPSPEKTTYVVVADASNRKKDVKNLFNLCLDGRPIQCQRSIRVLGLPIDEDGGASTWLTQVTKTWRQTLGLIRRATSKSWGANESTLRMLVHALLTSKAMYCINYLCVRGAQKRKLEVLNREAMRLERTRPGRAILQLLGYQLMGRPTIFPPPPPWEDEAVVDLRPMKQNVDKDQKGRRNNAAKKHAESVQDARPGSETLHVYTDTAI</sequence>
<evidence type="ECO:0000313" key="2">
    <source>
        <dbReference type="Proteomes" id="UP000805193"/>
    </source>
</evidence>
<comment type="caution">
    <text evidence="1">The sequence shown here is derived from an EMBL/GenBank/DDBJ whole genome shotgun (WGS) entry which is preliminary data.</text>
</comment>
<dbReference type="Proteomes" id="UP000805193">
    <property type="component" value="Unassembled WGS sequence"/>
</dbReference>
<accession>A0AC60PQP1</accession>
<reference evidence="1 2" key="1">
    <citation type="journal article" date="2020" name="Cell">
        <title>Large-Scale Comparative Analyses of Tick Genomes Elucidate Their Genetic Diversity and Vector Capacities.</title>
        <authorList>
            <consortium name="Tick Genome and Microbiome Consortium (TIGMIC)"/>
            <person name="Jia N."/>
            <person name="Wang J."/>
            <person name="Shi W."/>
            <person name="Du L."/>
            <person name="Sun Y."/>
            <person name="Zhan W."/>
            <person name="Jiang J.F."/>
            <person name="Wang Q."/>
            <person name="Zhang B."/>
            <person name="Ji P."/>
            <person name="Bell-Sakyi L."/>
            <person name="Cui X.M."/>
            <person name="Yuan T.T."/>
            <person name="Jiang B.G."/>
            <person name="Yang W.F."/>
            <person name="Lam T.T."/>
            <person name="Chang Q.C."/>
            <person name="Ding S.J."/>
            <person name="Wang X.J."/>
            <person name="Zhu J.G."/>
            <person name="Ruan X.D."/>
            <person name="Zhao L."/>
            <person name="Wei J.T."/>
            <person name="Ye R.Z."/>
            <person name="Que T.C."/>
            <person name="Du C.H."/>
            <person name="Zhou Y.H."/>
            <person name="Cheng J.X."/>
            <person name="Dai P.F."/>
            <person name="Guo W.B."/>
            <person name="Han X.H."/>
            <person name="Huang E.J."/>
            <person name="Li L.F."/>
            <person name="Wei W."/>
            <person name="Gao Y.C."/>
            <person name="Liu J.Z."/>
            <person name="Shao H.Z."/>
            <person name="Wang X."/>
            <person name="Wang C.C."/>
            <person name="Yang T.C."/>
            <person name="Huo Q.B."/>
            <person name="Li W."/>
            <person name="Chen H.Y."/>
            <person name="Chen S.E."/>
            <person name="Zhou L.G."/>
            <person name="Ni X.B."/>
            <person name="Tian J.H."/>
            <person name="Sheng Y."/>
            <person name="Liu T."/>
            <person name="Pan Y.S."/>
            <person name="Xia L.Y."/>
            <person name="Li J."/>
            <person name="Zhao F."/>
            <person name="Cao W.C."/>
        </authorList>
    </citation>
    <scope>NUCLEOTIDE SEQUENCE [LARGE SCALE GENOMIC DNA]</scope>
    <source>
        <strain evidence="1">Iper-2018</strain>
    </source>
</reference>
<name>A0AC60PQP1_IXOPE</name>